<accession>A0ABY6TJE1</accession>
<evidence type="ECO:0000256" key="4">
    <source>
        <dbReference type="ARBA" id="ARBA00022679"/>
    </source>
</evidence>
<keyword evidence="11" id="KW-1185">Reference proteome</keyword>
<proteinExistence type="inferred from homology"/>
<sequence length="436" mass="51084">MNRYICALFLLLFDFIAIFFAIFIAVSFRKLLNLFFDIPYIDYSYLGFYSVYITLVIILYYFGVYTKRFDFWHESKLVFKASILSFLLIFSSLALGQNAEYYSRSTLILIFFCCSICIPISKFFLKNFLFRIGFWRKPAKVISDNEFFKNQLFEDHYLGYVKSSGLDRGVIFIDGQSIEKERLNKIIENNISNSREIIFTPVLSGYDFSNSYIYNMFNSRTNIFSLENKLLSRINQVIKGILDYFLVLASAIFWLPLLGLISIIIKIEEPKGKVFFKQKRLGVNGKEFLCYKFRSMYSDQSFMSQWLKEHPEEKEYYEKYHKYMNDPRITKVGAFLRKTSLDEIPQLLNVLKGDMSLVGPRPYMIIEKEDIGQKSSLVLAVKPGVTGLWQVSGRSDVDFSSRVEMDVWYMKNWSLWNDIVILLKTIGVVLKRDGAS</sequence>
<evidence type="ECO:0000259" key="9">
    <source>
        <dbReference type="Pfam" id="PF02397"/>
    </source>
</evidence>
<keyword evidence="3" id="KW-1003">Cell membrane</keyword>
<feature type="transmembrane region" description="Helical" evidence="8">
    <location>
        <begin position="77"/>
        <end position="95"/>
    </location>
</feature>
<keyword evidence="5 8" id="KW-0812">Transmembrane</keyword>
<dbReference type="EMBL" id="CABFKI010000005">
    <property type="protein sequence ID" value="VTU07530.1"/>
    <property type="molecule type" value="Genomic_DNA"/>
</dbReference>
<feature type="transmembrane region" description="Helical" evidence="8">
    <location>
        <begin position="241"/>
        <end position="265"/>
    </location>
</feature>
<dbReference type="PANTHER" id="PTHR30576:SF4">
    <property type="entry name" value="UNDECAPRENYL-PHOSPHATE GALACTOSE PHOSPHOTRANSFERASE"/>
    <property type="match status" value="1"/>
</dbReference>
<protein>
    <submittedName>
        <fullName evidence="10">Sugar transferase</fullName>
    </submittedName>
</protein>
<feature type="transmembrane region" description="Helical" evidence="8">
    <location>
        <begin position="7"/>
        <end position="26"/>
    </location>
</feature>
<keyword evidence="6 8" id="KW-1133">Transmembrane helix</keyword>
<gene>
    <name evidence="10" type="primary">wcaJ</name>
    <name evidence="10" type="ORF">SAMEA1410922_00914</name>
</gene>
<name>A0ABY6TJE1_9PAST</name>
<evidence type="ECO:0000256" key="7">
    <source>
        <dbReference type="ARBA" id="ARBA00023136"/>
    </source>
</evidence>
<evidence type="ECO:0000256" key="5">
    <source>
        <dbReference type="ARBA" id="ARBA00022692"/>
    </source>
</evidence>
<dbReference type="RefSeq" id="WP_135709742.1">
    <property type="nucleotide sequence ID" value="NZ_CABFKI010000005.1"/>
</dbReference>
<dbReference type="Proteomes" id="UP000308167">
    <property type="component" value="Unassembled WGS sequence"/>
</dbReference>
<evidence type="ECO:0000256" key="2">
    <source>
        <dbReference type="ARBA" id="ARBA00006464"/>
    </source>
</evidence>
<keyword evidence="7 8" id="KW-0472">Membrane</keyword>
<feature type="domain" description="Bacterial sugar transferase" evidence="9">
    <location>
        <begin position="239"/>
        <end position="431"/>
    </location>
</feature>
<evidence type="ECO:0000256" key="1">
    <source>
        <dbReference type="ARBA" id="ARBA00004236"/>
    </source>
</evidence>
<dbReference type="InterPro" id="IPR003362">
    <property type="entry name" value="Bact_transf"/>
</dbReference>
<feature type="transmembrane region" description="Helical" evidence="8">
    <location>
        <begin position="46"/>
        <end position="65"/>
    </location>
</feature>
<dbReference type="GO" id="GO:0016740">
    <property type="term" value="F:transferase activity"/>
    <property type="evidence" value="ECO:0007669"/>
    <property type="project" value="UniProtKB-KW"/>
</dbReference>
<organism evidence="10 11">
    <name type="scientific">Actinobacillus porcinus</name>
    <dbReference type="NCBI Taxonomy" id="51048"/>
    <lineage>
        <taxon>Bacteria</taxon>
        <taxon>Pseudomonadati</taxon>
        <taxon>Pseudomonadota</taxon>
        <taxon>Gammaproteobacteria</taxon>
        <taxon>Pasteurellales</taxon>
        <taxon>Pasteurellaceae</taxon>
        <taxon>Actinobacillus</taxon>
    </lineage>
</organism>
<keyword evidence="4 10" id="KW-0808">Transferase</keyword>
<evidence type="ECO:0000256" key="8">
    <source>
        <dbReference type="SAM" id="Phobius"/>
    </source>
</evidence>
<dbReference type="PANTHER" id="PTHR30576">
    <property type="entry name" value="COLANIC BIOSYNTHESIS UDP-GLUCOSE LIPID CARRIER TRANSFERASE"/>
    <property type="match status" value="1"/>
</dbReference>
<reference evidence="10 11" key="1">
    <citation type="submission" date="2019-05" db="EMBL/GenBank/DDBJ databases">
        <authorList>
            <consortium name="Pathogen Informatics"/>
        </authorList>
    </citation>
    <scope>NUCLEOTIDE SEQUENCE [LARGE SCALE GENOMIC DNA]</scope>
    <source>
        <strain evidence="10 11">NM319</strain>
    </source>
</reference>
<comment type="similarity">
    <text evidence="2">Belongs to the bacterial sugar transferase family.</text>
</comment>
<evidence type="ECO:0000313" key="10">
    <source>
        <dbReference type="EMBL" id="VTU07530.1"/>
    </source>
</evidence>
<dbReference type="GeneID" id="86155311"/>
<feature type="transmembrane region" description="Helical" evidence="8">
    <location>
        <begin position="107"/>
        <end position="125"/>
    </location>
</feature>
<evidence type="ECO:0000256" key="6">
    <source>
        <dbReference type="ARBA" id="ARBA00022989"/>
    </source>
</evidence>
<dbReference type="Pfam" id="PF02397">
    <property type="entry name" value="Bac_transf"/>
    <property type="match status" value="1"/>
</dbReference>
<comment type="caution">
    <text evidence="10">The sequence shown here is derived from an EMBL/GenBank/DDBJ whole genome shotgun (WGS) entry which is preliminary data.</text>
</comment>
<evidence type="ECO:0000313" key="11">
    <source>
        <dbReference type="Proteomes" id="UP000308167"/>
    </source>
</evidence>
<comment type="subcellular location">
    <subcellularLocation>
        <location evidence="1">Cell membrane</location>
    </subcellularLocation>
</comment>
<evidence type="ECO:0000256" key="3">
    <source>
        <dbReference type="ARBA" id="ARBA00022475"/>
    </source>
</evidence>